<protein>
    <recommendedName>
        <fullName evidence="3">DUF2140 family protein</fullName>
    </recommendedName>
</protein>
<evidence type="ECO:0000313" key="1">
    <source>
        <dbReference type="EMBL" id="GGG66047.1"/>
    </source>
</evidence>
<dbReference type="EMBL" id="BMHY01000003">
    <property type="protein sequence ID" value="GGG66047.1"/>
    <property type="molecule type" value="Genomic_DNA"/>
</dbReference>
<dbReference type="AlphaFoldDB" id="A0A917H3A7"/>
<organism evidence="1 2">
    <name type="scientific">Paenibacillus radicis</name>
    <name type="common">ex Gao et al. 2016</name>
    <dbReference type="NCBI Taxonomy" id="1737354"/>
    <lineage>
        <taxon>Bacteria</taxon>
        <taxon>Bacillati</taxon>
        <taxon>Bacillota</taxon>
        <taxon>Bacilli</taxon>
        <taxon>Bacillales</taxon>
        <taxon>Paenibacillaceae</taxon>
        <taxon>Paenibacillus</taxon>
    </lineage>
</organism>
<gene>
    <name evidence="1" type="ORF">GCM10010918_20510</name>
</gene>
<dbReference type="Proteomes" id="UP000600247">
    <property type="component" value="Unassembled WGS sequence"/>
</dbReference>
<accession>A0A917H3A7</accession>
<comment type="caution">
    <text evidence="1">The sequence shown here is derived from an EMBL/GenBank/DDBJ whole genome shotgun (WGS) entry which is preliminary data.</text>
</comment>
<dbReference type="RefSeq" id="WP_188888885.1">
    <property type="nucleotide sequence ID" value="NZ_BMHY01000003.1"/>
</dbReference>
<evidence type="ECO:0000313" key="2">
    <source>
        <dbReference type="Proteomes" id="UP000600247"/>
    </source>
</evidence>
<keyword evidence="2" id="KW-1185">Reference proteome</keyword>
<name>A0A917H3A7_9BACL</name>
<evidence type="ECO:0008006" key="3">
    <source>
        <dbReference type="Google" id="ProtNLM"/>
    </source>
</evidence>
<reference evidence="1 2" key="1">
    <citation type="journal article" date="2014" name="Int. J. Syst. Evol. Microbiol.">
        <title>Complete genome sequence of Corynebacterium casei LMG S-19264T (=DSM 44701T), isolated from a smear-ripened cheese.</title>
        <authorList>
            <consortium name="US DOE Joint Genome Institute (JGI-PGF)"/>
            <person name="Walter F."/>
            <person name="Albersmeier A."/>
            <person name="Kalinowski J."/>
            <person name="Ruckert C."/>
        </authorList>
    </citation>
    <scope>NUCLEOTIDE SEQUENCE [LARGE SCALE GENOMIC DNA]</scope>
    <source>
        <strain evidence="1 2">CGMCC 1.15286</strain>
    </source>
</reference>
<sequence length="183" mass="20527">MGKFFKRLLTTIVILAVLLVGGGLWLKSYVAPQQDLDMRYEPIDLKAKALDMVKRLSPELVLTEADVNNLLKMQMGSNQEDIYPDMKLNGAAFELKDERLLAHLNVTYRDKIPVGLLVTYKLVWKAPNVVLEPIQMSVRGVKLPHGSMEKIVIPLGLSADDIVGVGDVRFESDKVMIRLKVNL</sequence>
<proteinExistence type="predicted"/>